<dbReference type="Proteomes" id="UP000198582">
    <property type="component" value="Unassembled WGS sequence"/>
</dbReference>
<evidence type="ECO:0000313" key="4">
    <source>
        <dbReference type="EMBL" id="SEP49442.1"/>
    </source>
</evidence>
<sequence length="158" mass="17928">MDPRSALSEGQREAAVALFERGWGDTSVARSMGVARWPVRSVYRRWKLHGRLALVRKPVKGSFSFEVKRSAVRRFLAGELAAELGLSSPAVVKRWARIYRREGEDALRPKPRGRPPGASDSAPDQVSELKRLRRENARLQAEVAYLGKVRALRERRPR</sequence>
<evidence type="ECO:0000256" key="1">
    <source>
        <dbReference type="ARBA" id="ARBA00038232"/>
    </source>
</evidence>
<feature type="region of interest" description="Disordered" evidence="2">
    <location>
        <begin position="105"/>
        <end position="126"/>
    </location>
</feature>
<dbReference type="InterPro" id="IPR009057">
    <property type="entry name" value="Homeodomain-like_sf"/>
</dbReference>
<name>A0A1H8YBG6_9PSEU</name>
<accession>A0A1H8YBG6</accession>
<dbReference type="EMBL" id="FOEF01000013">
    <property type="protein sequence ID" value="SEP49442.1"/>
    <property type="molecule type" value="Genomic_DNA"/>
</dbReference>
<dbReference type="InterPro" id="IPR055247">
    <property type="entry name" value="InsJ-like_HTH"/>
</dbReference>
<protein>
    <submittedName>
        <fullName evidence="4">Helix-turn-helix domain-containing protein</fullName>
    </submittedName>
</protein>
<comment type="similarity">
    <text evidence="1">Belongs to the IS150/IS1296 orfA family.</text>
</comment>
<reference evidence="4 5" key="1">
    <citation type="submission" date="2016-10" db="EMBL/GenBank/DDBJ databases">
        <authorList>
            <person name="de Groot N.N."/>
        </authorList>
    </citation>
    <scope>NUCLEOTIDE SEQUENCE [LARGE SCALE GENOMIC DNA]</scope>
    <source>
        <strain evidence="4 5">DSM 44993</strain>
    </source>
</reference>
<dbReference type="PANTHER" id="PTHR33795:SF1">
    <property type="entry name" value="INSERTION ELEMENT IS150 PROTEIN INSJ"/>
    <property type="match status" value="1"/>
</dbReference>
<gene>
    <name evidence="4" type="ORF">SAMN04489732_11358</name>
</gene>
<evidence type="ECO:0000313" key="5">
    <source>
        <dbReference type="Proteomes" id="UP000198582"/>
    </source>
</evidence>
<feature type="domain" description="Insertion element IS150 protein InsJ-like helix-turn-helix" evidence="3">
    <location>
        <begin position="78"/>
        <end position="114"/>
    </location>
</feature>
<dbReference type="AlphaFoldDB" id="A0A1H8YBG6"/>
<dbReference type="STRING" id="394193.SAMN04489732_11358"/>
<dbReference type="Pfam" id="PF13518">
    <property type="entry name" value="HTH_28"/>
    <property type="match status" value="1"/>
</dbReference>
<evidence type="ECO:0000256" key="2">
    <source>
        <dbReference type="SAM" id="MobiDB-lite"/>
    </source>
</evidence>
<dbReference type="Gene3D" id="1.10.10.10">
    <property type="entry name" value="Winged helix-like DNA-binding domain superfamily/Winged helix DNA-binding domain"/>
    <property type="match status" value="1"/>
</dbReference>
<proteinExistence type="inferred from homology"/>
<dbReference type="InterPro" id="IPR052057">
    <property type="entry name" value="IS150/IS1296_orfA-like"/>
</dbReference>
<organism evidence="4 5">
    <name type="scientific">Amycolatopsis saalfeldensis</name>
    <dbReference type="NCBI Taxonomy" id="394193"/>
    <lineage>
        <taxon>Bacteria</taxon>
        <taxon>Bacillati</taxon>
        <taxon>Actinomycetota</taxon>
        <taxon>Actinomycetes</taxon>
        <taxon>Pseudonocardiales</taxon>
        <taxon>Pseudonocardiaceae</taxon>
        <taxon>Amycolatopsis</taxon>
    </lineage>
</organism>
<dbReference type="InterPro" id="IPR036388">
    <property type="entry name" value="WH-like_DNA-bd_sf"/>
</dbReference>
<keyword evidence="5" id="KW-1185">Reference proteome</keyword>
<dbReference type="SUPFAM" id="SSF46689">
    <property type="entry name" value="Homeodomain-like"/>
    <property type="match status" value="2"/>
</dbReference>
<evidence type="ECO:0000259" key="3">
    <source>
        <dbReference type="Pfam" id="PF13518"/>
    </source>
</evidence>
<dbReference type="PANTHER" id="PTHR33795">
    <property type="entry name" value="INSERTION ELEMENT IS150 PROTEIN INSJ"/>
    <property type="match status" value="1"/>
</dbReference>